<evidence type="ECO:0000259" key="5">
    <source>
        <dbReference type="PROSITE" id="PS50188"/>
    </source>
</evidence>
<dbReference type="Pfam" id="PF04419">
    <property type="entry name" value="SERF-like_N"/>
    <property type="match status" value="1"/>
</dbReference>
<dbReference type="EMBL" id="HBEY01014156">
    <property type="protein sequence ID" value="CAD8603525.1"/>
    <property type="molecule type" value="Transcribed_RNA"/>
</dbReference>
<organism evidence="6">
    <name type="scientific">Coccolithus braarudii</name>
    <dbReference type="NCBI Taxonomy" id="221442"/>
    <lineage>
        <taxon>Eukaryota</taxon>
        <taxon>Haptista</taxon>
        <taxon>Haptophyta</taxon>
        <taxon>Prymnesiophyceae</taxon>
        <taxon>Coccolithales</taxon>
        <taxon>Coccolithaceae</taxon>
        <taxon>Coccolithus</taxon>
    </lineage>
</organism>
<evidence type="ECO:0000256" key="3">
    <source>
        <dbReference type="ARBA" id="ARBA00022833"/>
    </source>
</evidence>
<dbReference type="GO" id="GO:0004842">
    <property type="term" value="F:ubiquitin-protein transferase activity"/>
    <property type="evidence" value="ECO:0007669"/>
    <property type="project" value="InterPro"/>
</dbReference>
<feature type="region of interest" description="Disordered" evidence="4">
    <location>
        <begin position="114"/>
        <end position="136"/>
    </location>
</feature>
<accession>A0A6T7E7C1</accession>
<reference evidence="6" key="1">
    <citation type="submission" date="2021-01" db="EMBL/GenBank/DDBJ databases">
        <authorList>
            <person name="Corre E."/>
            <person name="Pelletier E."/>
            <person name="Niang G."/>
            <person name="Scheremetjew M."/>
            <person name="Finn R."/>
            <person name="Kale V."/>
            <person name="Holt S."/>
            <person name="Cochrane G."/>
            <person name="Meng A."/>
            <person name="Brown T."/>
            <person name="Cohen L."/>
        </authorList>
    </citation>
    <scope>NUCLEOTIDE SEQUENCE</scope>
    <source>
        <strain evidence="6">PLY182g</strain>
    </source>
</reference>
<dbReference type="Gene3D" id="2.60.120.920">
    <property type="match status" value="1"/>
</dbReference>
<gene>
    <name evidence="6" type="ORF">CPEL01642_LOCUS6859</name>
    <name evidence="7" type="ORF">CPEL01642_LOCUS6860</name>
</gene>
<dbReference type="EMBL" id="HBEY01014155">
    <property type="protein sequence ID" value="CAD8603524.1"/>
    <property type="molecule type" value="Transcribed_RNA"/>
</dbReference>
<evidence type="ECO:0000313" key="7">
    <source>
        <dbReference type="EMBL" id="CAD8603525.1"/>
    </source>
</evidence>
<dbReference type="InterPro" id="IPR007513">
    <property type="entry name" value="SERF-like_N"/>
</dbReference>
<feature type="domain" description="B30.2/SPRY" evidence="5">
    <location>
        <begin position="204"/>
        <end position="404"/>
    </location>
</feature>
<evidence type="ECO:0000313" key="6">
    <source>
        <dbReference type="EMBL" id="CAD8603524.1"/>
    </source>
</evidence>
<dbReference type="SUPFAM" id="SSF49899">
    <property type="entry name" value="Concanavalin A-like lectins/glucanases"/>
    <property type="match status" value="1"/>
</dbReference>
<dbReference type="InterPro" id="IPR045129">
    <property type="entry name" value="RNF123/RKP/RSPRY1"/>
</dbReference>
<dbReference type="PANTHER" id="PTHR13363">
    <property type="entry name" value="RING FINGER AND SRY DOMAIN-CONTAINING"/>
    <property type="match status" value="1"/>
</dbReference>
<dbReference type="CDD" id="cd11709">
    <property type="entry name" value="SPRY"/>
    <property type="match status" value="1"/>
</dbReference>
<keyword evidence="1" id="KW-0479">Metal-binding</keyword>
<feature type="compositionally biased region" description="Low complexity" evidence="4">
    <location>
        <begin position="120"/>
        <end position="136"/>
    </location>
</feature>
<proteinExistence type="predicted"/>
<dbReference type="PANTHER" id="PTHR13363:SF5">
    <property type="entry name" value="E3 UBIQUITIN-PROTEIN LIGASE RNF123"/>
    <property type="match status" value="1"/>
</dbReference>
<dbReference type="SMART" id="SM00449">
    <property type="entry name" value="SPRY"/>
    <property type="match status" value="1"/>
</dbReference>
<dbReference type="GO" id="GO:0051603">
    <property type="term" value="P:proteolysis involved in protein catabolic process"/>
    <property type="evidence" value="ECO:0007669"/>
    <property type="project" value="TreeGrafter"/>
</dbReference>
<feature type="compositionally biased region" description="Polar residues" evidence="4">
    <location>
        <begin position="22"/>
        <end position="33"/>
    </location>
</feature>
<feature type="region of interest" description="Disordered" evidence="4">
    <location>
        <begin position="1"/>
        <end position="47"/>
    </location>
</feature>
<dbReference type="InterPro" id="IPR013320">
    <property type="entry name" value="ConA-like_dom_sf"/>
</dbReference>
<feature type="compositionally biased region" description="Basic and acidic residues" evidence="4">
    <location>
        <begin position="34"/>
        <end position="47"/>
    </location>
</feature>
<dbReference type="InterPro" id="IPR003877">
    <property type="entry name" value="SPRY_dom"/>
</dbReference>
<sequence length="413" mass="42815">MARGLSREQSQQKNVKALASANKGNQEGLSATQRAERDAKIMQEKAAKKEAEKAAKIAAGNVDQVKAEEAAKAAKKAAKRDAVHMGTQAAKAALNSGALDVGKDRVLKVKVVGEGGSSSAAGATAAPKPKLTAAEKAAKAAKAALKAAEMAAGTVPPLKEKKKKKEAADPVEDEKLAEAAAKVSVAPKVEQPTHDEDEGGGEEAVDVVDPEARAAAIAAEAAALEEQRAAPGPALKRLRGEPGLCATFAPAPGLLCFQEFCTFGTPENVVCEGVAYFEVQIGEELENPQVGFALTTFEVGVDMYDGDGVGDCAHSWGVDGTRSKRWHEGDEEYDLEWAAGDVIGLAVNLGTGQMAISKNGSYTEAGYGVVFTDDGFKAGVYPVLSGEAGSMKVWLAGDFEFAPPDASVWAADE</sequence>
<evidence type="ECO:0000256" key="2">
    <source>
        <dbReference type="ARBA" id="ARBA00022771"/>
    </source>
</evidence>
<protein>
    <recommendedName>
        <fullName evidence="5">B30.2/SPRY domain-containing protein</fullName>
    </recommendedName>
</protein>
<feature type="region of interest" description="Disordered" evidence="4">
    <location>
        <begin position="150"/>
        <end position="203"/>
    </location>
</feature>
<name>A0A6T7E7C1_9EUKA</name>
<dbReference type="AlphaFoldDB" id="A0A6T7E7C1"/>
<evidence type="ECO:0000256" key="1">
    <source>
        <dbReference type="ARBA" id="ARBA00022723"/>
    </source>
</evidence>
<dbReference type="GO" id="GO:0005737">
    <property type="term" value="C:cytoplasm"/>
    <property type="evidence" value="ECO:0007669"/>
    <property type="project" value="TreeGrafter"/>
</dbReference>
<keyword evidence="3" id="KW-0862">Zinc</keyword>
<dbReference type="Pfam" id="PF00622">
    <property type="entry name" value="SPRY"/>
    <property type="match status" value="1"/>
</dbReference>
<dbReference type="InterPro" id="IPR043136">
    <property type="entry name" value="B30.2/SPRY_sf"/>
</dbReference>
<dbReference type="PROSITE" id="PS50188">
    <property type="entry name" value="B302_SPRY"/>
    <property type="match status" value="1"/>
</dbReference>
<dbReference type="InterPro" id="IPR001870">
    <property type="entry name" value="B30.2/SPRY"/>
</dbReference>
<dbReference type="GO" id="GO:0008270">
    <property type="term" value="F:zinc ion binding"/>
    <property type="evidence" value="ECO:0007669"/>
    <property type="project" value="UniProtKB-KW"/>
</dbReference>
<keyword evidence="2" id="KW-0863">Zinc-finger</keyword>
<evidence type="ECO:0000256" key="4">
    <source>
        <dbReference type="SAM" id="MobiDB-lite"/>
    </source>
</evidence>